<organism evidence="3 4">
    <name type="scientific">Pleomassaria siparia CBS 279.74</name>
    <dbReference type="NCBI Taxonomy" id="1314801"/>
    <lineage>
        <taxon>Eukaryota</taxon>
        <taxon>Fungi</taxon>
        <taxon>Dikarya</taxon>
        <taxon>Ascomycota</taxon>
        <taxon>Pezizomycotina</taxon>
        <taxon>Dothideomycetes</taxon>
        <taxon>Pleosporomycetidae</taxon>
        <taxon>Pleosporales</taxon>
        <taxon>Pleomassariaceae</taxon>
        <taxon>Pleomassaria</taxon>
    </lineage>
</organism>
<reference evidence="3" key="1">
    <citation type="journal article" date="2020" name="Stud. Mycol.">
        <title>101 Dothideomycetes genomes: a test case for predicting lifestyles and emergence of pathogens.</title>
        <authorList>
            <person name="Haridas S."/>
            <person name="Albert R."/>
            <person name="Binder M."/>
            <person name="Bloem J."/>
            <person name="Labutti K."/>
            <person name="Salamov A."/>
            <person name="Andreopoulos B."/>
            <person name="Baker S."/>
            <person name="Barry K."/>
            <person name="Bills G."/>
            <person name="Bluhm B."/>
            <person name="Cannon C."/>
            <person name="Castanera R."/>
            <person name="Culley D."/>
            <person name="Daum C."/>
            <person name="Ezra D."/>
            <person name="Gonzalez J."/>
            <person name="Henrissat B."/>
            <person name="Kuo A."/>
            <person name="Liang C."/>
            <person name="Lipzen A."/>
            <person name="Lutzoni F."/>
            <person name="Magnuson J."/>
            <person name="Mondo S."/>
            <person name="Nolan M."/>
            <person name="Ohm R."/>
            <person name="Pangilinan J."/>
            <person name="Park H.-J."/>
            <person name="Ramirez L."/>
            <person name="Alfaro M."/>
            <person name="Sun H."/>
            <person name="Tritt A."/>
            <person name="Yoshinaga Y."/>
            <person name="Zwiers L.-H."/>
            <person name="Turgeon B."/>
            <person name="Goodwin S."/>
            <person name="Spatafora J."/>
            <person name="Crous P."/>
            <person name="Grigoriev I."/>
        </authorList>
    </citation>
    <scope>NUCLEOTIDE SEQUENCE</scope>
    <source>
        <strain evidence="3">CBS 279.74</strain>
    </source>
</reference>
<keyword evidence="2" id="KW-0472">Membrane</keyword>
<proteinExistence type="predicted"/>
<evidence type="ECO:0000313" key="4">
    <source>
        <dbReference type="Proteomes" id="UP000799428"/>
    </source>
</evidence>
<sequence length="338" mass="36661">MAPTLGNLVSPGPPKLLDDDDDQKVSRRTLTSLSSPGPPKILDTDLPIRKRTLTNLQSFGPPKLLKDTPVIEKRTIINNASPVVPPKEVKLHGNRRILPRTVKRTTTTTTTSHGTPVPAAGPIDTSHSYSPSRRSMEKRPMDPTQPHTLSSAPRAISELLTPMAPKMDIMTAGTTDNKRTLISNVSPKEEDMHSTLKTTPLHKRWGCSASSDYSSSACASHRMAILCIIIAVILLKIGLIVLLVCRHKKRKAARAAESKRVQDQILQQKEAHFAGGVDGGEKGNEAVDGSYVDPVTSSWAAPRRTWDPTPALEPSQLPRQPEVAHDPGVWASVGAAKK</sequence>
<feature type="transmembrane region" description="Helical" evidence="2">
    <location>
        <begin position="223"/>
        <end position="245"/>
    </location>
</feature>
<dbReference type="AlphaFoldDB" id="A0A6G1KAG1"/>
<dbReference type="EMBL" id="MU005770">
    <property type="protein sequence ID" value="KAF2709798.1"/>
    <property type="molecule type" value="Genomic_DNA"/>
</dbReference>
<protein>
    <submittedName>
        <fullName evidence="3">Uncharacterized protein</fullName>
    </submittedName>
</protein>
<gene>
    <name evidence="3" type="ORF">K504DRAFT_502509</name>
</gene>
<dbReference type="Proteomes" id="UP000799428">
    <property type="component" value="Unassembled WGS sequence"/>
</dbReference>
<accession>A0A6G1KAG1</accession>
<feature type="region of interest" description="Disordered" evidence="1">
    <location>
        <begin position="273"/>
        <end position="338"/>
    </location>
</feature>
<evidence type="ECO:0000256" key="2">
    <source>
        <dbReference type="SAM" id="Phobius"/>
    </source>
</evidence>
<keyword evidence="2" id="KW-0812">Transmembrane</keyword>
<name>A0A6G1KAG1_9PLEO</name>
<evidence type="ECO:0000256" key="1">
    <source>
        <dbReference type="SAM" id="MobiDB-lite"/>
    </source>
</evidence>
<evidence type="ECO:0000313" key="3">
    <source>
        <dbReference type="EMBL" id="KAF2709798.1"/>
    </source>
</evidence>
<keyword evidence="4" id="KW-1185">Reference proteome</keyword>
<feature type="region of interest" description="Disordered" evidence="1">
    <location>
        <begin position="1"/>
        <end position="44"/>
    </location>
</feature>
<keyword evidence="2" id="KW-1133">Transmembrane helix</keyword>
<feature type="region of interest" description="Disordered" evidence="1">
    <location>
        <begin position="106"/>
        <end position="150"/>
    </location>
</feature>